<organism evidence="17 18">
    <name type="scientific">Croceicoccus marinus</name>
    <dbReference type="NCBI Taxonomy" id="450378"/>
    <lineage>
        <taxon>Bacteria</taxon>
        <taxon>Pseudomonadati</taxon>
        <taxon>Pseudomonadota</taxon>
        <taxon>Alphaproteobacteria</taxon>
        <taxon>Sphingomonadales</taxon>
        <taxon>Erythrobacteraceae</taxon>
        <taxon>Croceicoccus</taxon>
    </lineage>
</organism>
<evidence type="ECO:0000256" key="8">
    <source>
        <dbReference type="ARBA" id="ARBA00022679"/>
    </source>
</evidence>
<evidence type="ECO:0000256" key="16">
    <source>
        <dbReference type="RuleBase" id="RU000532"/>
    </source>
</evidence>
<dbReference type="PANTHER" id="PTHR11406:SF23">
    <property type="entry name" value="PHOSPHOGLYCERATE KINASE 1, CHLOROPLASTIC-RELATED"/>
    <property type="match status" value="1"/>
</dbReference>
<dbReference type="UniPathway" id="UPA00109">
    <property type="reaction ID" value="UER00185"/>
</dbReference>
<keyword evidence="9 13" id="KW-0547">Nucleotide-binding</keyword>
<dbReference type="SUPFAM" id="SSF53748">
    <property type="entry name" value="Phosphoglycerate kinase"/>
    <property type="match status" value="1"/>
</dbReference>
<reference evidence="17" key="1">
    <citation type="submission" date="2017-01" db="EMBL/GenBank/DDBJ databases">
        <title>Complete genome sequence of esterase-producing bacterium Croceicoccus marinus E4A9.</title>
        <authorList>
            <person name="Wu Y.-H."/>
            <person name="Cheng H."/>
            <person name="Xu L."/>
            <person name="Huo Y.-Y."/>
            <person name="Wang C.-S."/>
            <person name="Xu X.-W."/>
        </authorList>
    </citation>
    <scope>NUCLEOTIDE SEQUENCE [LARGE SCALE GENOMIC DNA]</scope>
    <source>
        <strain evidence="17">E4A9</strain>
        <plasmid evidence="17">pCME4A9II</plasmid>
    </source>
</reference>
<dbReference type="GO" id="GO:0005524">
    <property type="term" value="F:ATP binding"/>
    <property type="evidence" value="ECO:0007669"/>
    <property type="project" value="UniProtKB-KW"/>
</dbReference>
<protein>
    <recommendedName>
        <fullName evidence="6 13">Phosphoglycerate kinase</fullName>
        <ecNumber evidence="5 13">2.7.2.3</ecNumber>
    </recommendedName>
</protein>
<feature type="binding site" evidence="13 14">
    <location>
        <begin position="66"/>
        <end position="69"/>
    </location>
    <ligand>
        <name>substrate</name>
    </ligand>
</feature>
<evidence type="ECO:0000313" key="18">
    <source>
        <dbReference type="Proteomes" id="UP000195807"/>
    </source>
</evidence>
<dbReference type="EMBL" id="CP019604">
    <property type="protein sequence ID" value="ARU18443.1"/>
    <property type="molecule type" value="Genomic_DNA"/>
</dbReference>
<evidence type="ECO:0000256" key="15">
    <source>
        <dbReference type="PIRSR" id="PIRSR000724-2"/>
    </source>
</evidence>
<feature type="binding site" evidence="14">
    <location>
        <position position="43"/>
    </location>
    <ligand>
        <name>(2R)-3-phosphoglycerate</name>
        <dbReference type="ChEBI" id="CHEBI:58272"/>
    </ligand>
</feature>
<dbReference type="InterPro" id="IPR001576">
    <property type="entry name" value="Phosphoglycerate_kinase"/>
</dbReference>
<feature type="binding site" evidence="13 15">
    <location>
        <begin position="361"/>
        <end position="364"/>
    </location>
    <ligand>
        <name>ATP</name>
        <dbReference type="ChEBI" id="CHEBI:30616"/>
    </ligand>
</feature>
<dbReference type="STRING" id="450378.GCA_001661675_03845"/>
<dbReference type="PRINTS" id="PR00477">
    <property type="entry name" value="PHGLYCKINASE"/>
</dbReference>
<gene>
    <name evidence="13" type="primary">pgk</name>
    <name evidence="17" type="ORF">A9D14_19165</name>
</gene>
<dbReference type="PIRSF" id="PIRSF000724">
    <property type="entry name" value="Pgk"/>
    <property type="match status" value="1"/>
</dbReference>
<dbReference type="FunFam" id="3.40.50.1260:FF:000006">
    <property type="entry name" value="Phosphoglycerate kinase"/>
    <property type="match status" value="1"/>
</dbReference>
<evidence type="ECO:0000256" key="5">
    <source>
        <dbReference type="ARBA" id="ARBA00013061"/>
    </source>
</evidence>
<dbReference type="PANTHER" id="PTHR11406">
    <property type="entry name" value="PHOSPHOGLYCERATE KINASE"/>
    <property type="match status" value="1"/>
</dbReference>
<dbReference type="Pfam" id="PF00162">
    <property type="entry name" value="PGK"/>
    <property type="match status" value="1"/>
</dbReference>
<evidence type="ECO:0000256" key="3">
    <source>
        <dbReference type="ARBA" id="ARBA00008982"/>
    </source>
</evidence>
<comment type="subcellular location">
    <subcellularLocation>
        <location evidence="13">Cytoplasm</location>
    </subcellularLocation>
</comment>
<dbReference type="HAMAP" id="MF_00145">
    <property type="entry name" value="Phosphoglyc_kinase"/>
    <property type="match status" value="1"/>
</dbReference>
<keyword evidence="10 13" id="KW-0418">Kinase</keyword>
<dbReference type="Gene3D" id="3.40.50.1260">
    <property type="entry name" value="Phosphoglycerate kinase, N-terminal domain"/>
    <property type="match status" value="2"/>
</dbReference>
<dbReference type="KEGG" id="cman:A9D14_19165"/>
<dbReference type="OrthoDB" id="9808460at2"/>
<name>A0A217EZ72_9SPHN</name>
<evidence type="ECO:0000256" key="13">
    <source>
        <dbReference type="HAMAP-Rule" id="MF_00145"/>
    </source>
</evidence>
<dbReference type="GO" id="GO:0005829">
    <property type="term" value="C:cytosol"/>
    <property type="evidence" value="ECO:0007669"/>
    <property type="project" value="TreeGrafter"/>
</dbReference>
<evidence type="ECO:0000256" key="9">
    <source>
        <dbReference type="ARBA" id="ARBA00022741"/>
    </source>
</evidence>
<accession>A0A217EZ72</accession>
<keyword evidence="17" id="KW-0614">Plasmid</keyword>
<comment type="similarity">
    <text evidence="3 13 16">Belongs to the phosphoglycerate kinase family.</text>
</comment>
<dbReference type="GO" id="GO:0006094">
    <property type="term" value="P:gluconeogenesis"/>
    <property type="evidence" value="ECO:0007669"/>
    <property type="project" value="TreeGrafter"/>
</dbReference>
<evidence type="ECO:0000256" key="4">
    <source>
        <dbReference type="ARBA" id="ARBA00011245"/>
    </source>
</evidence>
<evidence type="ECO:0000256" key="14">
    <source>
        <dbReference type="PIRSR" id="PIRSR000724-1"/>
    </source>
</evidence>
<geneLocation type="plasmid" evidence="18">
    <name>pcme4a9ii</name>
</geneLocation>
<evidence type="ECO:0000256" key="11">
    <source>
        <dbReference type="ARBA" id="ARBA00022840"/>
    </source>
</evidence>
<keyword evidence="7 13" id="KW-0963">Cytoplasm</keyword>
<sequence length="404" mass="42395">MLGPSSASSLRTLDDIDFGGKTAIVRVDLNVPVEDGVVADATRIERIIPTLRELIAKDAKVVLLSHLGRPKGKVVADMSLEPVAGALEKAMGRPVRFVATNWRDGHAREAVKAAAPGDLLLMENTRFHPGEETNDPELVAQFANLGDIYVNDAFSSAHRAHASTEGIAHVLPAVAGRALQAEIKSLSLVLENPDRPVFALVGGAKVSTKLDLLVNLVAKMQAIGIGGAMANTFLAAQDRPIGRSMAEREMLDNAREVIHRANEAGCTIFLPIDVVVATEFTAGAVSRTVSVERVGADEMILDVGPATVALLEKALKHMRTVVWNGPVGAFEVPPFDQGTVALAGAIADLADAGRLRAVAGGGDTAAALNHAGVADRFSYVSSAGGAFLEWLEGKALPGVVALRR</sequence>
<evidence type="ECO:0000256" key="7">
    <source>
        <dbReference type="ARBA" id="ARBA00022490"/>
    </source>
</evidence>
<keyword evidence="12 13" id="KW-0324">Glycolysis</keyword>
<comment type="catalytic activity">
    <reaction evidence="1 13 16">
        <text>(2R)-3-phosphoglycerate + ATP = (2R)-3-phospho-glyceroyl phosphate + ADP</text>
        <dbReference type="Rhea" id="RHEA:14801"/>
        <dbReference type="ChEBI" id="CHEBI:30616"/>
        <dbReference type="ChEBI" id="CHEBI:57604"/>
        <dbReference type="ChEBI" id="CHEBI:58272"/>
        <dbReference type="ChEBI" id="CHEBI:456216"/>
        <dbReference type="EC" id="2.7.2.3"/>
    </reaction>
</comment>
<feature type="binding site" evidence="14">
    <location>
        <position position="159"/>
    </location>
    <ligand>
        <name>(2R)-3-phosphoglycerate</name>
        <dbReference type="ChEBI" id="CHEBI:58272"/>
    </ligand>
</feature>
<dbReference type="EC" id="2.7.2.3" evidence="5 13"/>
<dbReference type="FunFam" id="3.40.50.1260:FF:000031">
    <property type="entry name" value="Phosphoglycerate kinase 1"/>
    <property type="match status" value="1"/>
</dbReference>
<dbReference type="GO" id="GO:0006096">
    <property type="term" value="P:glycolytic process"/>
    <property type="evidence" value="ECO:0007669"/>
    <property type="project" value="UniProtKB-UniRule"/>
</dbReference>
<comment type="pathway">
    <text evidence="2 13">Carbohydrate degradation; glycolysis; pyruvate from D-glyceraldehyde 3-phosphate: step 2/5.</text>
</comment>
<dbReference type="Proteomes" id="UP000195807">
    <property type="component" value="Plasmid pCME4A9II"/>
</dbReference>
<evidence type="ECO:0000256" key="12">
    <source>
        <dbReference type="ARBA" id="ARBA00023152"/>
    </source>
</evidence>
<comment type="caution">
    <text evidence="13">Lacks conserved residue(s) required for the propagation of feature annotation.</text>
</comment>
<dbReference type="GO" id="GO:0043531">
    <property type="term" value="F:ADP binding"/>
    <property type="evidence" value="ECO:0007669"/>
    <property type="project" value="TreeGrafter"/>
</dbReference>
<dbReference type="InterPro" id="IPR015824">
    <property type="entry name" value="Phosphoglycerate_kinase_N"/>
</dbReference>
<evidence type="ECO:0000256" key="1">
    <source>
        <dbReference type="ARBA" id="ARBA00000642"/>
    </source>
</evidence>
<feature type="binding site" evidence="13 15">
    <location>
        <position position="209"/>
    </location>
    <ligand>
        <name>ATP</name>
        <dbReference type="ChEBI" id="CHEBI:30616"/>
    </ligand>
</feature>
<dbReference type="InterPro" id="IPR036043">
    <property type="entry name" value="Phosphoglycerate_kinase_sf"/>
</dbReference>
<feature type="binding site" evidence="13">
    <location>
        <position position="126"/>
    </location>
    <ligand>
        <name>substrate</name>
    </ligand>
</feature>
<proteinExistence type="inferred from homology"/>
<evidence type="ECO:0000256" key="2">
    <source>
        <dbReference type="ARBA" id="ARBA00004838"/>
    </source>
</evidence>
<feature type="binding site" evidence="13 14">
    <location>
        <begin position="28"/>
        <end position="30"/>
    </location>
    <ligand>
        <name>substrate</name>
    </ligand>
</feature>
<feature type="binding site" evidence="14">
    <location>
        <position position="126"/>
    </location>
    <ligand>
        <name>(2R)-3-phosphoglycerate</name>
        <dbReference type="ChEBI" id="CHEBI:58272"/>
    </ligand>
</feature>
<feature type="binding site" evidence="13">
    <location>
        <position position="159"/>
    </location>
    <ligand>
        <name>substrate</name>
    </ligand>
</feature>
<keyword evidence="18" id="KW-1185">Reference proteome</keyword>
<dbReference type="AlphaFoldDB" id="A0A217EZ72"/>
<dbReference type="RefSeq" id="WP_066850927.1">
    <property type="nucleotide sequence ID" value="NZ_CP019604.1"/>
</dbReference>
<feature type="binding site" evidence="13">
    <location>
        <position position="43"/>
    </location>
    <ligand>
        <name>substrate</name>
    </ligand>
</feature>
<evidence type="ECO:0000313" key="17">
    <source>
        <dbReference type="EMBL" id="ARU18443.1"/>
    </source>
</evidence>
<evidence type="ECO:0000256" key="6">
    <source>
        <dbReference type="ARBA" id="ARBA00016471"/>
    </source>
</evidence>
<comment type="subunit">
    <text evidence="4 13">Monomer.</text>
</comment>
<keyword evidence="11 13" id="KW-0067">ATP-binding</keyword>
<dbReference type="GO" id="GO:0004618">
    <property type="term" value="F:phosphoglycerate kinase activity"/>
    <property type="evidence" value="ECO:0007669"/>
    <property type="project" value="UniProtKB-UniRule"/>
</dbReference>
<evidence type="ECO:0000256" key="10">
    <source>
        <dbReference type="ARBA" id="ARBA00022777"/>
    </source>
</evidence>
<feature type="binding site" evidence="13 15">
    <location>
        <position position="331"/>
    </location>
    <ligand>
        <name>ATP</name>
        <dbReference type="ChEBI" id="CHEBI:30616"/>
    </ligand>
</feature>
<keyword evidence="8 13" id="KW-0808">Transferase</keyword>